<evidence type="ECO:0008006" key="6">
    <source>
        <dbReference type="Google" id="ProtNLM"/>
    </source>
</evidence>
<dbReference type="PANTHER" id="PTHR43685">
    <property type="entry name" value="GLYCOSYLTRANSFERASE"/>
    <property type="match status" value="1"/>
</dbReference>
<comment type="caution">
    <text evidence="4">The sequence shown here is derived from an EMBL/GenBank/DDBJ whole genome shotgun (WGS) entry which is preliminary data.</text>
</comment>
<evidence type="ECO:0000259" key="3">
    <source>
        <dbReference type="Pfam" id="PF02709"/>
    </source>
</evidence>
<organism evidence="4 5">
    <name type="scientific">Phytohabitans aurantiacus</name>
    <dbReference type="NCBI Taxonomy" id="3016789"/>
    <lineage>
        <taxon>Bacteria</taxon>
        <taxon>Bacillati</taxon>
        <taxon>Actinomycetota</taxon>
        <taxon>Actinomycetes</taxon>
        <taxon>Micromonosporales</taxon>
        <taxon>Micromonosporaceae</taxon>
    </lineage>
</organism>
<proteinExistence type="predicted"/>
<dbReference type="InterPro" id="IPR001173">
    <property type="entry name" value="Glyco_trans_2-like"/>
</dbReference>
<evidence type="ECO:0000259" key="2">
    <source>
        <dbReference type="Pfam" id="PF00535"/>
    </source>
</evidence>
<evidence type="ECO:0000313" key="5">
    <source>
        <dbReference type="Proteomes" id="UP001144280"/>
    </source>
</evidence>
<dbReference type="Gene3D" id="3.90.550.10">
    <property type="entry name" value="Spore Coat Polysaccharide Biosynthesis Protein SpsA, Chain A"/>
    <property type="match status" value="1"/>
</dbReference>
<evidence type="ECO:0000256" key="1">
    <source>
        <dbReference type="ARBA" id="ARBA00022679"/>
    </source>
</evidence>
<protein>
    <recommendedName>
        <fullName evidence="6">Glycosyl transferase</fullName>
    </recommendedName>
</protein>
<dbReference type="Pfam" id="PF00535">
    <property type="entry name" value="Glycos_transf_2"/>
    <property type="match status" value="1"/>
</dbReference>
<keyword evidence="1" id="KW-0808">Transferase</keyword>
<dbReference type="EMBL" id="BSDI01000017">
    <property type="protein sequence ID" value="GLH98475.1"/>
    <property type="molecule type" value="Genomic_DNA"/>
</dbReference>
<dbReference type="RefSeq" id="WP_281897397.1">
    <property type="nucleotide sequence ID" value="NZ_BSDI01000017.1"/>
</dbReference>
<dbReference type="Pfam" id="PF02709">
    <property type="entry name" value="Glyco_transf_7C"/>
    <property type="match status" value="1"/>
</dbReference>
<dbReference type="SUPFAM" id="SSF53448">
    <property type="entry name" value="Nucleotide-diphospho-sugar transferases"/>
    <property type="match status" value="1"/>
</dbReference>
<dbReference type="PANTHER" id="PTHR43685:SF3">
    <property type="entry name" value="SLR2126 PROTEIN"/>
    <property type="match status" value="1"/>
</dbReference>
<dbReference type="Proteomes" id="UP001144280">
    <property type="component" value="Unassembled WGS sequence"/>
</dbReference>
<accession>A0ABQ5QYQ6</accession>
<sequence>MTTPAPRTSVVIMTRNRAAELRRTLQSLREQTAPAHEMEVVVVNDGSSDETPEVVREFGATHQVRHLVVDHDEADVAAHGPAYARNRNLGVRLATAPILAFLDSGTVAGPDFVADHQRHHQLAGSPAGPGVAVIGYAHGYNPEAFTSGRDTLKELVARHSPMEVVERIADQPLGMDMREPYFDRDLSELAAPWLLFWGLNVSMSAADFWAVGGFDEDFRGWGHEDIELGYRLTRHGVRLVTSRTAWAFELPVDRVLEVTKTAGDVNMRRFLTKHRKPLIELCAVNSNEDIVRLVEDEHRYLTRWAARAHGLDVRPELEQAARDLGVTAGTRTAVIGCGPALPPGWPDSVLLDFDADALAAAANGGRHTALHGIGLRTELPESSVDLVLVTSRLGGVWDRWGDAVLAEAHRFGRRVHVTFH</sequence>
<evidence type="ECO:0000313" key="4">
    <source>
        <dbReference type="EMBL" id="GLH98475.1"/>
    </source>
</evidence>
<feature type="domain" description="Galactosyltransferase C-terminal" evidence="3">
    <location>
        <begin position="193"/>
        <end position="239"/>
    </location>
</feature>
<reference evidence="4" key="1">
    <citation type="submission" date="2022-12" db="EMBL/GenBank/DDBJ databases">
        <title>New Phytohabitans aurantiacus sp. RD004123 nov., an actinomycete isolated from soil.</title>
        <authorList>
            <person name="Triningsih D.W."/>
            <person name="Harunari E."/>
            <person name="Igarashi Y."/>
        </authorList>
    </citation>
    <scope>NUCLEOTIDE SEQUENCE</scope>
    <source>
        <strain evidence="4">RD004123</strain>
    </source>
</reference>
<feature type="domain" description="Glycosyltransferase 2-like" evidence="2">
    <location>
        <begin position="9"/>
        <end position="116"/>
    </location>
</feature>
<dbReference type="InterPro" id="IPR027791">
    <property type="entry name" value="Galactosyl_T_C"/>
</dbReference>
<name>A0ABQ5QYQ6_9ACTN</name>
<dbReference type="InterPro" id="IPR050834">
    <property type="entry name" value="Glycosyltransf_2"/>
</dbReference>
<dbReference type="InterPro" id="IPR029044">
    <property type="entry name" value="Nucleotide-diphossugar_trans"/>
</dbReference>
<keyword evidence="5" id="KW-1185">Reference proteome</keyword>
<gene>
    <name evidence="4" type="ORF">Pa4123_37500</name>
</gene>